<organism evidence="1 2">
    <name type="scientific">Bradyrhizobium japonicum</name>
    <dbReference type="NCBI Taxonomy" id="375"/>
    <lineage>
        <taxon>Bacteria</taxon>
        <taxon>Pseudomonadati</taxon>
        <taxon>Pseudomonadota</taxon>
        <taxon>Alphaproteobacteria</taxon>
        <taxon>Hyphomicrobiales</taxon>
        <taxon>Nitrobacteraceae</taxon>
        <taxon>Bradyrhizobium</taxon>
    </lineage>
</organism>
<reference evidence="1 2" key="1">
    <citation type="submission" date="2017-03" db="EMBL/GenBank/DDBJ databases">
        <title>Whole genome sequences of fourteen strains of Bradyrhizobium canariense and one strain of Bradyrhizobium japonicum isolated from Lupinus (Papilionoideae: Genisteae) species in Algeria.</title>
        <authorList>
            <person name="Crovadore J."/>
            <person name="Chekireb D."/>
            <person name="Brachmann A."/>
            <person name="Chablais R."/>
            <person name="Cochard B."/>
            <person name="Lefort F."/>
        </authorList>
    </citation>
    <scope>NUCLEOTIDE SEQUENCE [LARGE SCALE GENOMIC DNA]</scope>
    <source>
        <strain evidence="1 2">UBMA197</strain>
    </source>
</reference>
<evidence type="ECO:0000313" key="2">
    <source>
        <dbReference type="Proteomes" id="UP000193335"/>
    </source>
</evidence>
<comment type="caution">
    <text evidence="1">The sequence shown here is derived from an EMBL/GenBank/DDBJ whole genome shotgun (WGS) entry which is preliminary data.</text>
</comment>
<dbReference type="Gene3D" id="2.60.120.180">
    <property type="match status" value="1"/>
</dbReference>
<name>A0A1Y2JW82_BRAJP</name>
<dbReference type="AlphaFoldDB" id="A0A1Y2JW82"/>
<gene>
    <name evidence="1" type="ORF">BSZ19_09470</name>
</gene>
<sequence>MCPLFNRRSITVGAATSLLLARPGRVVADVSSGGLPPAQLAEITLTDQRGASKQEYSSGQFLAFQAVNDASADRLQTITLLPESFPKGTILRWKWPDNANDSVKSWNAIDYGNYLNTITPAQVPPSRIKAISALIHEADIGYSAPSDSANVALDLFLYTSGSSTEATMACEIQVFLHATPSARRFMATLESLGIYESAAIGSSPSVRWAVTRQQSNFFKTPYYLFCPSDGSDQLASTFDVKALLNWLRWVNQTTGKIYLTGEEYFNGLATGVEPVRKSGSALFHSIEVTYTR</sequence>
<dbReference type="Proteomes" id="UP000193335">
    <property type="component" value="Unassembled WGS sequence"/>
</dbReference>
<dbReference type="InterPro" id="IPR013320">
    <property type="entry name" value="ConA-like_dom_sf"/>
</dbReference>
<accession>A0A1Y2JW82</accession>
<dbReference type="SUPFAM" id="SSF49899">
    <property type="entry name" value="Concanavalin A-like lectins/glucanases"/>
    <property type="match status" value="1"/>
</dbReference>
<proteinExistence type="predicted"/>
<dbReference type="InterPro" id="IPR013319">
    <property type="entry name" value="GH11/12"/>
</dbReference>
<dbReference type="EMBL" id="NAFL01000222">
    <property type="protein sequence ID" value="OSJ35127.1"/>
    <property type="molecule type" value="Genomic_DNA"/>
</dbReference>
<evidence type="ECO:0000313" key="1">
    <source>
        <dbReference type="EMBL" id="OSJ35127.1"/>
    </source>
</evidence>
<dbReference type="GO" id="GO:0004553">
    <property type="term" value="F:hydrolase activity, hydrolyzing O-glycosyl compounds"/>
    <property type="evidence" value="ECO:0007669"/>
    <property type="project" value="InterPro"/>
</dbReference>
<protein>
    <submittedName>
        <fullName evidence="1">Uncharacterized protein</fullName>
    </submittedName>
</protein>